<reference evidence="2 3" key="1">
    <citation type="journal article" date="2012" name="Stand. Genomic Sci.">
        <title>Complete genome sequence of the aerobic, heterotroph Marinithermus hydrothermalis type strain (T1(T)) from a deep-sea hydrothermal vent chimney.</title>
        <authorList>
            <person name="Copeland A."/>
            <person name="Gu W."/>
            <person name="Yasawong M."/>
            <person name="Lapidus A."/>
            <person name="Lucas S."/>
            <person name="Deshpande S."/>
            <person name="Pagani I."/>
            <person name="Tapia R."/>
            <person name="Cheng J.F."/>
            <person name="Goodwin L.A."/>
            <person name="Pitluck S."/>
            <person name="Liolios K."/>
            <person name="Ivanova N."/>
            <person name="Mavromatis K."/>
            <person name="Mikhailova N."/>
            <person name="Pati A."/>
            <person name="Chen A."/>
            <person name="Palaniappan K."/>
            <person name="Land M."/>
            <person name="Pan C."/>
            <person name="Brambilla E.M."/>
            <person name="Rohde M."/>
            <person name="Tindall B.J."/>
            <person name="Sikorski J."/>
            <person name="Goker M."/>
            <person name="Detter J.C."/>
            <person name="Bristow J."/>
            <person name="Eisen J.A."/>
            <person name="Markowitz V."/>
            <person name="Hugenholtz P."/>
            <person name="Kyrpides N.C."/>
            <person name="Klenk H.P."/>
            <person name="Woyke T."/>
        </authorList>
    </citation>
    <scope>NUCLEOTIDE SEQUENCE [LARGE SCALE GENOMIC DNA]</scope>
    <source>
        <strain evidence="3">DSM 14884 / JCM 11576 / T1</strain>
    </source>
</reference>
<feature type="transmembrane region" description="Helical" evidence="1">
    <location>
        <begin position="24"/>
        <end position="43"/>
    </location>
</feature>
<dbReference type="EMBL" id="CP002630">
    <property type="protein sequence ID" value="AEB12203.1"/>
    <property type="molecule type" value="Genomic_DNA"/>
</dbReference>
<accession>F2NPC2</accession>
<sequence>MLRAILRAADPDASPDEVRRGLRALYLATVGLQSTVAVLLWVLPLPKVQAPLPGWVAGGLLALAGLEALGMRWLARRARRQTPGPEGRWVAVMLLASAPSAFLLFAVLLEYLGFDLWPVGFVLLGSGVFAYGLREAPKLA</sequence>
<keyword evidence="3" id="KW-1185">Reference proteome</keyword>
<protein>
    <submittedName>
        <fullName evidence="2">Uncharacterized protein</fullName>
    </submittedName>
</protein>
<evidence type="ECO:0000313" key="2">
    <source>
        <dbReference type="EMBL" id="AEB12203.1"/>
    </source>
</evidence>
<dbReference type="Proteomes" id="UP000007030">
    <property type="component" value="Chromosome"/>
</dbReference>
<keyword evidence="1" id="KW-1133">Transmembrane helix</keyword>
<feature type="transmembrane region" description="Helical" evidence="1">
    <location>
        <begin position="87"/>
        <end position="108"/>
    </location>
</feature>
<dbReference type="STRING" id="869210.Marky_1468"/>
<organism evidence="2 3">
    <name type="scientific">Marinithermus hydrothermalis (strain DSM 14884 / JCM 11576 / T1)</name>
    <dbReference type="NCBI Taxonomy" id="869210"/>
    <lineage>
        <taxon>Bacteria</taxon>
        <taxon>Thermotogati</taxon>
        <taxon>Deinococcota</taxon>
        <taxon>Deinococci</taxon>
        <taxon>Thermales</taxon>
        <taxon>Thermaceae</taxon>
        <taxon>Marinithermus</taxon>
    </lineage>
</organism>
<feature type="transmembrane region" description="Helical" evidence="1">
    <location>
        <begin position="114"/>
        <end position="133"/>
    </location>
</feature>
<dbReference type="KEGG" id="mhd:Marky_1468"/>
<dbReference type="HOGENOM" id="CLU_1832750_0_0_0"/>
<evidence type="ECO:0000313" key="3">
    <source>
        <dbReference type="Proteomes" id="UP000007030"/>
    </source>
</evidence>
<gene>
    <name evidence="2" type="ordered locus">Marky_1468</name>
</gene>
<evidence type="ECO:0000256" key="1">
    <source>
        <dbReference type="SAM" id="Phobius"/>
    </source>
</evidence>
<keyword evidence="1" id="KW-0472">Membrane</keyword>
<keyword evidence="1" id="KW-0812">Transmembrane</keyword>
<dbReference type="AlphaFoldDB" id="F2NPC2"/>
<feature type="transmembrane region" description="Helical" evidence="1">
    <location>
        <begin position="55"/>
        <end position="75"/>
    </location>
</feature>
<proteinExistence type="predicted"/>
<name>F2NPC2_MARHT</name>